<protein>
    <submittedName>
        <fullName evidence="2">PIN domain-containing protein</fullName>
    </submittedName>
</protein>
<name>A0ABV7F9F5_9BURK</name>
<gene>
    <name evidence="2" type="ORF">ACFOFO_23520</name>
</gene>
<feature type="domain" description="PIN" evidence="1">
    <location>
        <begin position="4"/>
        <end position="125"/>
    </location>
</feature>
<keyword evidence="3" id="KW-1185">Reference proteome</keyword>
<dbReference type="PANTHER" id="PTHR39664">
    <property type="match status" value="1"/>
</dbReference>
<evidence type="ECO:0000259" key="1">
    <source>
        <dbReference type="Pfam" id="PF01850"/>
    </source>
</evidence>
<dbReference type="Proteomes" id="UP001595530">
    <property type="component" value="Unassembled WGS sequence"/>
</dbReference>
<evidence type="ECO:0000313" key="3">
    <source>
        <dbReference type="Proteomes" id="UP001595530"/>
    </source>
</evidence>
<reference evidence="3" key="1">
    <citation type="journal article" date="2019" name="Int. J. Syst. Evol. Microbiol.">
        <title>The Global Catalogue of Microorganisms (GCM) 10K type strain sequencing project: providing services to taxonomists for standard genome sequencing and annotation.</title>
        <authorList>
            <consortium name="The Broad Institute Genomics Platform"/>
            <consortium name="The Broad Institute Genome Sequencing Center for Infectious Disease"/>
            <person name="Wu L."/>
            <person name="Ma J."/>
        </authorList>
    </citation>
    <scope>NUCLEOTIDE SEQUENCE [LARGE SCALE GENOMIC DNA]</scope>
    <source>
        <strain evidence="3">KCTC 42986</strain>
    </source>
</reference>
<dbReference type="CDD" id="cd18683">
    <property type="entry name" value="PIN_VapC-like"/>
    <property type="match status" value="1"/>
</dbReference>
<dbReference type="PANTHER" id="PTHR39664:SF2">
    <property type="entry name" value="NUCLEIC ACID-BINDING PROTEIN, CONTAINING PIN DOMAIN-RELATED"/>
    <property type="match status" value="1"/>
</dbReference>
<evidence type="ECO:0000313" key="2">
    <source>
        <dbReference type="EMBL" id="MFC3110886.1"/>
    </source>
</evidence>
<organism evidence="2 3">
    <name type="scientific">Undibacterium arcticum</name>
    <dbReference type="NCBI Taxonomy" id="1762892"/>
    <lineage>
        <taxon>Bacteria</taxon>
        <taxon>Pseudomonadati</taxon>
        <taxon>Pseudomonadota</taxon>
        <taxon>Betaproteobacteria</taxon>
        <taxon>Burkholderiales</taxon>
        <taxon>Oxalobacteraceae</taxon>
        <taxon>Undibacterium</taxon>
    </lineage>
</organism>
<dbReference type="RefSeq" id="WP_390329592.1">
    <property type="nucleotide sequence ID" value="NZ_JBHRTP010000091.1"/>
</dbReference>
<dbReference type="InterPro" id="IPR029060">
    <property type="entry name" value="PIN-like_dom_sf"/>
</dbReference>
<sequence length="131" mass="14245">MIGLDTNVLVRYIAQDDPKQSPRATAVINALSNEEPGFITLVSLVELVWVMQGCYNATKSEIVEILEMLLRTQELAVENAETAIKALSIFAGSKADFSDCLIERSANKVGCEYTVTFDGNAAKTAGMRLVN</sequence>
<dbReference type="SUPFAM" id="SSF88723">
    <property type="entry name" value="PIN domain-like"/>
    <property type="match status" value="1"/>
</dbReference>
<comment type="caution">
    <text evidence="2">The sequence shown here is derived from an EMBL/GenBank/DDBJ whole genome shotgun (WGS) entry which is preliminary data.</text>
</comment>
<accession>A0ABV7F9F5</accession>
<dbReference type="InterPro" id="IPR002716">
    <property type="entry name" value="PIN_dom"/>
</dbReference>
<dbReference type="Pfam" id="PF01850">
    <property type="entry name" value="PIN"/>
    <property type="match status" value="1"/>
</dbReference>
<dbReference type="EMBL" id="JBHRTP010000091">
    <property type="protein sequence ID" value="MFC3110886.1"/>
    <property type="molecule type" value="Genomic_DNA"/>
</dbReference>
<dbReference type="Gene3D" id="3.40.50.1010">
    <property type="entry name" value="5'-nuclease"/>
    <property type="match status" value="1"/>
</dbReference>
<proteinExistence type="predicted"/>